<proteinExistence type="predicted"/>
<evidence type="ECO:0000256" key="1">
    <source>
        <dbReference type="SAM" id="MobiDB-lite"/>
    </source>
</evidence>
<keyword evidence="2" id="KW-1133">Transmembrane helix</keyword>
<dbReference type="RefSeq" id="WP_380050600.1">
    <property type="nucleotide sequence ID" value="NZ_JBHSOH010000020.1"/>
</dbReference>
<organism evidence="3 4">
    <name type="scientific">Deinococcus petrolearius</name>
    <dbReference type="NCBI Taxonomy" id="1751295"/>
    <lineage>
        <taxon>Bacteria</taxon>
        <taxon>Thermotogati</taxon>
        <taxon>Deinococcota</taxon>
        <taxon>Deinococci</taxon>
        <taxon>Deinococcales</taxon>
        <taxon>Deinococcaceae</taxon>
        <taxon>Deinococcus</taxon>
    </lineage>
</organism>
<dbReference type="EMBL" id="JBHSOH010000020">
    <property type="protein sequence ID" value="MFC5849448.1"/>
    <property type="molecule type" value="Genomic_DNA"/>
</dbReference>
<feature type="transmembrane region" description="Helical" evidence="2">
    <location>
        <begin position="43"/>
        <end position="64"/>
    </location>
</feature>
<evidence type="ECO:0000313" key="4">
    <source>
        <dbReference type="Proteomes" id="UP001595979"/>
    </source>
</evidence>
<sequence length="128" mass="13595">MNPNSGQTVNPPATTAQAPVGTTQTVPASASAGISRVLPFPPFVTLIVLIVLALVLTALAQWLWNLPRLMAGSPWVERLGGAEETQHKVLRFLAFLSLASGLLFGQFGSAVLVACALMIVAYLRERRA</sequence>
<keyword evidence="2" id="KW-0812">Transmembrane</keyword>
<comment type="caution">
    <text evidence="3">The sequence shown here is derived from an EMBL/GenBank/DDBJ whole genome shotgun (WGS) entry which is preliminary data.</text>
</comment>
<evidence type="ECO:0000313" key="3">
    <source>
        <dbReference type="EMBL" id="MFC5849448.1"/>
    </source>
</evidence>
<name>A0ABW1DPG4_9DEIO</name>
<keyword evidence="4" id="KW-1185">Reference proteome</keyword>
<evidence type="ECO:0000256" key="2">
    <source>
        <dbReference type="SAM" id="Phobius"/>
    </source>
</evidence>
<feature type="transmembrane region" description="Helical" evidence="2">
    <location>
        <begin position="92"/>
        <end position="123"/>
    </location>
</feature>
<accession>A0ABW1DPG4</accession>
<protein>
    <submittedName>
        <fullName evidence="3">Uncharacterized protein</fullName>
    </submittedName>
</protein>
<dbReference type="Proteomes" id="UP001595979">
    <property type="component" value="Unassembled WGS sequence"/>
</dbReference>
<reference evidence="4" key="1">
    <citation type="journal article" date="2019" name="Int. J. Syst. Evol. Microbiol.">
        <title>The Global Catalogue of Microorganisms (GCM) 10K type strain sequencing project: providing services to taxonomists for standard genome sequencing and annotation.</title>
        <authorList>
            <consortium name="The Broad Institute Genomics Platform"/>
            <consortium name="The Broad Institute Genome Sequencing Center for Infectious Disease"/>
            <person name="Wu L."/>
            <person name="Ma J."/>
        </authorList>
    </citation>
    <scope>NUCLEOTIDE SEQUENCE [LARGE SCALE GENOMIC DNA]</scope>
    <source>
        <strain evidence="4">CGMCC 1.15053</strain>
    </source>
</reference>
<feature type="region of interest" description="Disordered" evidence="1">
    <location>
        <begin position="1"/>
        <end position="22"/>
    </location>
</feature>
<gene>
    <name evidence="3" type="ORF">ACFPQ6_14135</name>
</gene>
<keyword evidence="2" id="KW-0472">Membrane</keyword>